<feature type="non-terminal residue" evidence="1">
    <location>
        <position position="84"/>
    </location>
</feature>
<evidence type="ECO:0000313" key="1">
    <source>
        <dbReference type="EMBL" id="CAJ0571271.1"/>
    </source>
</evidence>
<dbReference type="AlphaFoldDB" id="A0AA36FXY4"/>
<accession>A0AA36FXY4</accession>
<proteinExistence type="predicted"/>
<keyword evidence="2" id="KW-1185">Reference proteome</keyword>
<organism evidence="1 2">
    <name type="scientific">Mesorhabditis spiculigera</name>
    <dbReference type="NCBI Taxonomy" id="96644"/>
    <lineage>
        <taxon>Eukaryota</taxon>
        <taxon>Metazoa</taxon>
        <taxon>Ecdysozoa</taxon>
        <taxon>Nematoda</taxon>
        <taxon>Chromadorea</taxon>
        <taxon>Rhabditida</taxon>
        <taxon>Rhabditina</taxon>
        <taxon>Rhabditomorpha</taxon>
        <taxon>Rhabditoidea</taxon>
        <taxon>Rhabditidae</taxon>
        <taxon>Mesorhabditinae</taxon>
        <taxon>Mesorhabditis</taxon>
    </lineage>
</organism>
<dbReference type="Proteomes" id="UP001177023">
    <property type="component" value="Unassembled WGS sequence"/>
</dbReference>
<dbReference type="EMBL" id="CATQJA010002553">
    <property type="protein sequence ID" value="CAJ0571271.1"/>
    <property type="molecule type" value="Genomic_DNA"/>
</dbReference>
<gene>
    <name evidence="1" type="ORF">MSPICULIGERA_LOCUS9683</name>
</gene>
<comment type="caution">
    <text evidence="1">The sequence shown here is derived from an EMBL/GenBank/DDBJ whole genome shotgun (WGS) entry which is preliminary data.</text>
</comment>
<reference evidence="1" key="1">
    <citation type="submission" date="2023-06" db="EMBL/GenBank/DDBJ databases">
        <authorList>
            <person name="Delattre M."/>
        </authorList>
    </citation>
    <scope>NUCLEOTIDE SEQUENCE</scope>
    <source>
        <strain evidence="1">AF72</strain>
    </source>
</reference>
<evidence type="ECO:0000313" key="2">
    <source>
        <dbReference type="Proteomes" id="UP001177023"/>
    </source>
</evidence>
<protein>
    <submittedName>
        <fullName evidence="1">Uncharacterized protein</fullName>
    </submittedName>
</protein>
<name>A0AA36FXY4_9BILA</name>
<sequence>MGKNFADPALLAGFIEEIKNKGATIFEELGQTFVVAVSVLAVQQENSQPDKLYFDTGYSTGSKQNTFTEMTTIIDNSKLIVVNQ</sequence>